<dbReference type="RefSeq" id="WP_172186701.1">
    <property type="nucleotide sequence ID" value="NZ_CAWPPK010000157.1"/>
</dbReference>
<feature type="transmembrane region" description="Helical" evidence="1">
    <location>
        <begin position="104"/>
        <end position="121"/>
    </location>
</feature>
<evidence type="ECO:0000313" key="2">
    <source>
        <dbReference type="EMBL" id="NQE34075.1"/>
    </source>
</evidence>
<gene>
    <name evidence="2" type="ORF">E5S67_01798</name>
</gene>
<comment type="caution">
    <text evidence="2">The sequence shown here is derived from an EMBL/GenBank/DDBJ whole genome shotgun (WGS) entry which is preliminary data.</text>
</comment>
<proteinExistence type="predicted"/>
<reference evidence="2 3" key="1">
    <citation type="journal article" date="2020" name="Sci. Rep.">
        <title>A novel cyanobacterial geosmin producer, revising GeoA distribution and dispersion patterns in Bacteria.</title>
        <authorList>
            <person name="Churro C."/>
            <person name="Semedo-Aguiar A.P."/>
            <person name="Silva A.D."/>
            <person name="Pereira-Leal J.B."/>
            <person name="Leite R.B."/>
        </authorList>
    </citation>
    <scope>NUCLEOTIDE SEQUENCE [LARGE SCALE GENOMIC DNA]</scope>
    <source>
        <strain evidence="2 3">IPMA8</strain>
    </source>
</reference>
<evidence type="ECO:0000256" key="1">
    <source>
        <dbReference type="SAM" id="Phobius"/>
    </source>
</evidence>
<feature type="transmembrane region" description="Helical" evidence="1">
    <location>
        <begin position="141"/>
        <end position="158"/>
    </location>
</feature>
<feature type="transmembrane region" description="Helical" evidence="1">
    <location>
        <begin position="24"/>
        <end position="48"/>
    </location>
</feature>
<keyword evidence="1" id="KW-1133">Transmembrane helix</keyword>
<evidence type="ECO:0000313" key="3">
    <source>
        <dbReference type="Proteomes" id="UP000702425"/>
    </source>
</evidence>
<keyword evidence="3" id="KW-1185">Reference proteome</keyword>
<accession>A0ABX2CUJ7</accession>
<protein>
    <submittedName>
        <fullName evidence="2">Uncharacterized protein</fullName>
    </submittedName>
</protein>
<organism evidence="2 3">
    <name type="scientific">Microcoleus asticus IPMA8</name>
    <dbReference type="NCBI Taxonomy" id="2563858"/>
    <lineage>
        <taxon>Bacteria</taxon>
        <taxon>Bacillati</taxon>
        <taxon>Cyanobacteriota</taxon>
        <taxon>Cyanophyceae</taxon>
        <taxon>Oscillatoriophycideae</taxon>
        <taxon>Oscillatoriales</taxon>
        <taxon>Microcoleaceae</taxon>
        <taxon>Microcoleus</taxon>
        <taxon>Microcoleus asticus</taxon>
    </lineage>
</organism>
<feature type="transmembrane region" description="Helical" evidence="1">
    <location>
        <begin position="68"/>
        <end position="97"/>
    </location>
</feature>
<sequence>MKHLPLFNQIPSLSNSLKAFQKHFFSVPFLVALNTLTVLILGGLSVYAKLNNQGDGVERLFSDPFNFWFPYEGILTGVSEVLACIPVAICAFTFGVLRQKNPRSRAAIFLFFSALLLGVFYVDDRFRMTLILSEFGISKKLIYLCYGSAVFLYGAKFWRYIKTTPYLPLVAAFLLFAISRFEDILKLPNQGVHAMLEDGTKLLALVNLALYFWHVCHQEVWRHLQQREER</sequence>
<keyword evidence="1" id="KW-0812">Transmembrane</keyword>
<name>A0ABX2CUJ7_9CYAN</name>
<dbReference type="Proteomes" id="UP000702425">
    <property type="component" value="Unassembled WGS sequence"/>
</dbReference>
<dbReference type="EMBL" id="SRRZ01000024">
    <property type="protein sequence ID" value="NQE34075.1"/>
    <property type="molecule type" value="Genomic_DNA"/>
</dbReference>
<keyword evidence="1" id="KW-0472">Membrane</keyword>